<feature type="compositionally biased region" description="Basic and acidic residues" evidence="1">
    <location>
        <begin position="371"/>
        <end position="381"/>
    </location>
</feature>
<accession>A0ABR4L066</accession>
<protein>
    <submittedName>
        <fullName evidence="2">Uncharacterized protein</fullName>
    </submittedName>
</protein>
<organism evidence="2 3">
    <name type="scientific">Aspergillus pseudoustus</name>
    <dbReference type="NCBI Taxonomy" id="1810923"/>
    <lineage>
        <taxon>Eukaryota</taxon>
        <taxon>Fungi</taxon>
        <taxon>Dikarya</taxon>
        <taxon>Ascomycota</taxon>
        <taxon>Pezizomycotina</taxon>
        <taxon>Eurotiomycetes</taxon>
        <taxon>Eurotiomycetidae</taxon>
        <taxon>Eurotiales</taxon>
        <taxon>Aspergillaceae</taxon>
        <taxon>Aspergillus</taxon>
        <taxon>Aspergillus subgen. Nidulantes</taxon>
    </lineage>
</organism>
<dbReference type="Proteomes" id="UP001610446">
    <property type="component" value="Unassembled WGS sequence"/>
</dbReference>
<reference evidence="2 3" key="1">
    <citation type="submission" date="2024-07" db="EMBL/GenBank/DDBJ databases">
        <title>Section-level genome sequencing and comparative genomics of Aspergillus sections Usti and Cavernicolus.</title>
        <authorList>
            <consortium name="Lawrence Berkeley National Laboratory"/>
            <person name="Nybo J.L."/>
            <person name="Vesth T.C."/>
            <person name="Theobald S."/>
            <person name="Frisvad J.C."/>
            <person name="Larsen T.O."/>
            <person name="Kjaerboelling I."/>
            <person name="Rothschild-Mancinelli K."/>
            <person name="Lyhne E.K."/>
            <person name="Kogle M.E."/>
            <person name="Barry K."/>
            <person name="Clum A."/>
            <person name="Na H."/>
            <person name="Ledsgaard L."/>
            <person name="Lin J."/>
            <person name="Lipzen A."/>
            <person name="Kuo A."/>
            <person name="Riley R."/>
            <person name="Mondo S."/>
            <person name="Labutti K."/>
            <person name="Haridas S."/>
            <person name="Pangalinan J."/>
            <person name="Salamov A.A."/>
            <person name="Simmons B.A."/>
            <person name="Magnuson J.K."/>
            <person name="Chen J."/>
            <person name="Drula E."/>
            <person name="Henrissat B."/>
            <person name="Wiebenga A."/>
            <person name="Lubbers R.J."/>
            <person name="Gomes A.C."/>
            <person name="Makela M.R."/>
            <person name="Stajich J."/>
            <person name="Grigoriev I.V."/>
            <person name="Mortensen U.H."/>
            <person name="De Vries R.P."/>
            <person name="Baker S.E."/>
            <person name="Andersen M.R."/>
        </authorList>
    </citation>
    <scope>NUCLEOTIDE SEQUENCE [LARGE SCALE GENOMIC DNA]</scope>
    <source>
        <strain evidence="2 3">CBS 123904</strain>
    </source>
</reference>
<name>A0ABR4L066_9EURO</name>
<gene>
    <name evidence="2" type="ORF">BJY01DRAFT_241989</name>
</gene>
<comment type="caution">
    <text evidence="2">The sequence shown here is derived from an EMBL/GenBank/DDBJ whole genome shotgun (WGS) entry which is preliminary data.</text>
</comment>
<proteinExistence type="predicted"/>
<evidence type="ECO:0000256" key="1">
    <source>
        <dbReference type="SAM" id="MobiDB-lite"/>
    </source>
</evidence>
<dbReference type="EMBL" id="JBFXLU010000002">
    <property type="protein sequence ID" value="KAL2857910.1"/>
    <property type="molecule type" value="Genomic_DNA"/>
</dbReference>
<sequence length="891" mass="99398">MAAFPRNNSQLLIPDAPEFDELEVRCTWSGEYEELANLRISLEVKCVPNTQLQLLNVRDHDIYLENAYAICLSQSDDHTDNQQEDETPQSPLFGFSPLVVEGDNDIGLNPVLEGYTDGVQISEASPIPKNNIEPLKHIGSSHHDTELHDEEPLSESPSSPFQSARLCPRVPESGPVTKSLKRSATDAELPDSDNEDEIDGVLREITPRNSCQTSPVKSTTAERHSERTIACSTSPRRSDVQRKVGMVVPNENSCPTIPTKTTSAGEMALERLLSSGKSTLEEKTPRKPTKIPKPTFYPESTPPRSSVPTPSIDETERLPEQVVYQSHVAAPDAAVARSITEVLQAPNTTVFTVTTGSKRLREQDLPPSPSRKLETVVKEPESCNNDPAPHYKPRSSEDSSHHNVHSGFGEPEPSDQPEVKLIDGLIILVNSERVHPATFKFTVTVSIYIPFPNEKGWSDLMIPGLPRTGNGKSGFFLFLMPSRHGLELRTTNVKRAKLVENCFIAQFVNSGNLVVPMRRCDRRYCGDVTDFTVDQEVIAHSVVKATINYQNGREKFELRFNVMFSVRLHNRCFWTDKCSILLYVDGGPEGSYHCDLSPRKGGLKKIHILANEYAETGVCCLHVTCPPRDLDRLCLTWVLSGTGREAAYWVPRLYSASSASRERTRDSLRHSLMETLSKSTYLFSDARARRVGVAIRSEFARNDDNGEQTFEDAKDHSEDSSSSWTVYTGQLSPVVRAVQLQLIYFAQDPRCFLKWFLIGLVCVSFLGTRAFTSVRPIHHRPQQDLSGAQVGLDVPKQAFQFSQFDPSGEPEYTRHDAAQGISTGNLDELKTFNRYRVVDAGSTQSETSVEASREHDELDRGVKIKGDANGKPPNSVRDTIDYWLGWMGPIE</sequence>
<evidence type="ECO:0000313" key="3">
    <source>
        <dbReference type="Proteomes" id="UP001610446"/>
    </source>
</evidence>
<feature type="region of interest" description="Disordered" evidence="1">
    <location>
        <begin position="275"/>
        <end position="312"/>
    </location>
</feature>
<keyword evidence="3" id="KW-1185">Reference proteome</keyword>
<feature type="region of interest" description="Disordered" evidence="1">
    <location>
        <begin position="357"/>
        <end position="416"/>
    </location>
</feature>
<evidence type="ECO:0000313" key="2">
    <source>
        <dbReference type="EMBL" id="KAL2857910.1"/>
    </source>
</evidence>
<feature type="compositionally biased region" description="Acidic residues" evidence="1">
    <location>
        <begin position="188"/>
        <end position="199"/>
    </location>
</feature>
<feature type="compositionally biased region" description="Low complexity" evidence="1">
    <location>
        <begin position="292"/>
        <end position="311"/>
    </location>
</feature>
<feature type="compositionally biased region" description="Polar residues" evidence="1">
    <location>
        <begin position="207"/>
        <end position="219"/>
    </location>
</feature>
<feature type="region of interest" description="Disordered" evidence="1">
    <location>
        <begin position="122"/>
        <end position="240"/>
    </location>
</feature>